<accession>A0A2X4RD43</accession>
<keyword evidence="1" id="KW-0472">Membrane</keyword>
<organism evidence="2 3">
    <name type="scientific">Corynebacterium minutissimum</name>
    <dbReference type="NCBI Taxonomy" id="38301"/>
    <lineage>
        <taxon>Bacteria</taxon>
        <taxon>Bacillati</taxon>
        <taxon>Actinomycetota</taxon>
        <taxon>Actinomycetes</taxon>
        <taxon>Mycobacteriales</taxon>
        <taxon>Corynebacteriaceae</taxon>
        <taxon>Corynebacterium</taxon>
    </lineage>
</organism>
<evidence type="ECO:0000256" key="1">
    <source>
        <dbReference type="SAM" id="Phobius"/>
    </source>
</evidence>
<gene>
    <name evidence="2" type="ORF">NCTC10288_01180</name>
</gene>
<name>A0A2X4RD43_9CORY</name>
<protein>
    <submittedName>
        <fullName evidence="2">Uncharacterized protein</fullName>
    </submittedName>
</protein>
<keyword evidence="1" id="KW-1133">Transmembrane helix</keyword>
<evidence type="ECO:0000313" key="3">
    <source>
        <dbReference type="Proteomes" id="UP000249264"/>
    </source>
</evidence>
<evidence type="ECO:0000313" key="2">
    <source>
        <dbReference type="EMBL" id="SQH99879.1"/>
    </source>
</evidence>
<dbReference type="EMBL" id="LS483460">
    <property type="protein sequence ID" value="SQH99879.1"/>
    <property type="molecule type" value="Genomic_DNA"/>
</dbReference>
<feature type="transmembrane region" description="Helical" evidence="1">
    <location>
        <begin position="97"/>
        <end position="123"/>
    </location>
</feature>
<dbReference type="AlphaFoldDB" id="A0A2X4RD43"/>
<keyword evidence="1" id="KW-0812">Transmembrane</keyword>
<dbReference type="KEGG" id="cmin:NCTC10288_01180"/>
<reference evidence="2 3" key="1">
    <citation type="submission" date="2018-06" db="EMBL/GenBank/DDBJ databases">
        <authorList>
            <consortium name="Pathogen Informatics"/>
            <person name="Doyle S."/>
        </authorList>
    </citation>
    <scope>NUCLEOTIDE SEQUENCE [LARGE SCALE GENOMIC DNA]</scope>
    <source>
        <strain evidence="2 3">NCTC10288</strain>
    </source>
</reference>
<dbReference type="Proteomes" id="UP000249264">
    <property type="component" value="Chromosome 1"/>
</dbReference>
<sequence length="150" mass="16094">MKLTSGLSSVDFLPADPGKRRDGIIKLMNNPVLSGGYEASKKLVLAALSFVVLMFGPSMRERIDPVLAPVAERVPDMHSRGELVGIVLEFLQLDHAIAFLASLFSPVGAILVPIVGLGAAFLVGWKGAKNSRAYWDEHEKRVGAVAVKAE</sequence>
<proteinExistence type="predicted"/>